<protein>
    <submittedName>
        <fullName evidence="1">Bacterial mobilization protein (MobC)</fullName>
    </submittedName>
</protein>
<evidence type="ECO:0000313" key="2">
    <source>
        <dbReference type="Proteomes" id="UP000063434"/>
    </source>
</evidence>
<name>A0A109KK40_PSEFL</name>
<dbReference type="Proteomes" id="UP000063434">
    <property type="component" value="Unassembled WGS sequence"/>
</dbReference>
<proteinExistence type="predicted"/>
<dbReference type="AlphaFoldDB" id="A0A109KK40"/>
<dbReference type="PATRIC" id="fig|294.195.peg.5750"/>
<evidence type="ECO:0000313" key="1">
    <source>
        <dbReference type="EMBL" id="KWV70705.1"/>
    </source>
</evidence>
<organism evidence="1 2">
    <name type="scientific">Pseudomonas fluorescens</name>
    <dbReference type="NCBI Taxonomy" id="294"/>
    <lineage>
        <taxon>Bacteria</taxon>
        <taxon>Pseudomonadati</taxon>
        <taxon>Pseudomonadota</taxon>
        <taxon>Gammaproteobacteria</taxon>
        <taxon>Pseudomonadales</taxon>
        <taxon>Pseudomonadaceae</taxon>
        <taxon>Pseudomonas</taxon>
    </lineage>
</organism>
<comment type="caution">
    <text evidence="1">The sequence shown here is derived from an EMBL/GenBank/DDBJ whole genome shotgun (WGS) entry which is preliminary data.</text>
</comment>
<sequence>MSDNKKPRQMNVRISESDYIKIEHQRELINKSQSGFISHVVNNGINEIIEITNPELRQDIDRIEKLLGQYGNNLNQIAKYLNAKEEPPLDILQAITALDKNINILTTKLNKMKKEKLTIVGKS</sequence>
<reference evidence="1 2" key="1">
    <citation type="submission" date="2015-05" db="EMBL/GenBank/DDBJ databases">
        <title>A genomic and transcriptomic approach to investigate the blue pigment phenotype in Pseudomonas fluorescens.</title>
        <authorList>
            <person name="Andreani N.A."/>
            <person name="Cardazzo B."/>
        </authorList>
    </citation>
    <scope>NUCLEOTIDE SEQUENCE [LARGE SCALE GENOMIC DNA]</scope>
    <source>
        <strain evidence="1 2">Ps_40</strain>
    </source>
</reference>
<dbReference type="RefSeq" id="WP_044269803.1">
    <property type="nucleotide sequence ID" value="NZ_JRXX01000022.1"/>
</dbReference>
<dbReference type="InterPro" id="IPR053842">
    <property type="entry name" value="NikA-like"/>
</dbReference>
<accession>A0A109KK40</accession>
<dbReference type="EMBL" id="LCYC01000062">
    <property type="protein sequence ID" value="KWV70705.1"/>
    <property type="molecule type" value="Genomic_DNA"/>
</dbReference>
<gene>
    <name evidence="1" type="ORF">PFL603g_05383</name>
</gene>
<dbReference type="Pfam" id="PF21983">
    <property type="entry name" value="NikA-like"/>
    <property type="match status" value="1"/>
</dbReference>